<organism evidence="2 3">
    <name type="scientific">Portunus trituberculatus</name>
    <name type="common">Swimming crab</name>
    <name type="synonym">Neptunus trituberculatus</name>
    <dbReference type="NCBI Taxonomy" id="210409"/>
    <lineage>
        <taxon>Eukaryota</taxon>
        <taxon>Metazoa</taxon>
        <taxon>Ecdysozoa</taxon>
        <taxon>Arthropoda</taxon>
        <taxon>Crustacea</taxon>
        <taxon>Multicrustacea</taxon>
        <taxon>Malacostraca</taxon>
        <taxon>Eumalacostraca</taxon>
        <taxon>Eucarida</taxon>
        <taxon>Decapoda</taxon>
        <taxon>Pleocyemata</taxon>
        <taxon>Brachyura</taxon>
        <taxon>Eubrachyura</taxon>
        <taxon>Portunoidea</taxon>
        <taxon>Portunidae</taxon>
        <taxon>Portuninae</taxon>
        <taxon>Portunus</taxon>
    </lineage>
</organism>
<evidence type="ECO:0000313" key="2">
    <source>
        <dbReference type="EMBL" id="MPC91292.1"/>
    </source>
</evidence>
<feature type="chain" id="PRO_5022736726" description="Secreted protein" evidence="1">
    <location>
        <begin position="23"/>
        <end position="66"/>
    </location>
</feature>
<evidence type="ECO:0000313" key="3">
    <source>
        <dbReference type="Proteomes" id="UP000324222"/>
    </source>
</evidence>
<evidence type="ECO:0008006" key="4">
    <source>
        <dbReference type="Google" id="ProtNLM"/>
    </source>
</evidence>
<dbReference type="AlphaFoldDB" id="A0A5B7J538"/>
<evidence type="ECO:0000256" key="1">
    <source>
        <dbReference type="SAM" id="SignalP"/>
    </source>
</evidence>
<keyword evidence="1" id="KW-0732">Signal</keyword>
<sequence length="66" mass="7248">MNCVACVEAVLLLFCIVARNKAQPTSTYCSIRGRCTRGQSRGAESNDFQVKRQAGDIWPAITVEIT</sequence>
<comment type="caution">
    <text evidence="2">The sequence shown here is derived from an EMBL/GenBank/DDBJ whole genome shotgun (WGS) entry which is preliminary data.</text>
</comment>
<proteinExistence type="predicted"/>
<gene>
    <name evidence="2" type="ORF">E2C01_086317</name>
</gene>
<keyword evidence="3" id="KW-1185">Reference proteome</keyword>
<protein>
    <recommendedName>
        <fullName evidence="4">Secreted protein</fullName>
    </recommendedName>
</protein>
<dbReference type="EMBL" id="VSRR010087236">
    <property type="protein sequence ID" value="MPC91292.1"/>
    <property type="molecule type" value="Genomic_DNA"/>
</dbReference>
<name>A0A5B7J538_PORTR</name>
<feature type="signal peptide" evidence="1">
    <location>
        <begin position="1"/>
        <end position="22"/>
    </location>
</feature>
<reference evidence="2 3" key="1">
    <citation type="submission" date="2019-05" db="EMBL/GenBank/DDBJ databases">
        <title>Another draft genome of Portunus trituberculatus and its Hox gene families provides insights of decapod evolution.</title>
        <authorList>
            <person name="Jeong J.-H."/>
            <person name="Song I."/>
            <person name="Kim S."/>
            <person name="Choi T."/>
            <person name="Kim D."/>
            <person name="Ryu S."/>
            <person name="Kim W."/>
        </authorList>
    </citation>
    <scope>NUCLEOTIDE SEQUENCE [LARGE SCALE GENOMIC DNA]</scope>
    <source>
        <tissue evidence="2">Muscle</tissue>
    </source>
</reference>
<dbReference type="Proteomes" id="UP000324222">
    <property type="component" value="Unassembled WGS sequence"/>
</dbReference>
<accession>A0A5B7J538</accession>